<protein>
    <submittedName>
        <fullName evidence="1">NRDE family protein</fullName>
    </submittedName>
</protein>
<dbReference type="Proteomes" id="UP001209257">
    <property type="component" value="Unassembled WGS sequence"/>
</dbReference>
<dbReference type="InterPro" id="IPR008551">
    <property type="entry name" value="TANGO2"/>
</dbReference>
<dbReference type="RefSeq" id="WP_262992713.1">
    <property type="nucleotide sequence ID" value="NZ_JAOTJC010000006.1"/>
</dbReference>
<sequence>MCILFIAVKQHADYPLIIAANRDEFYARPTRISQFWDKPPDMLAGKDLQAGGTWMGVTRSGRIAALTNIRAGGEVSQARTRGELVVNALTHTQPDAVFSEQLQRHRHQYNGYNLLYGDVMNLQVYNNAKNTLVPLQPGIHGLSNAHLNAPWPKVTRGMQALTRYTCQHESLSVESLFTLLRDDHQAADHALPDTGIGYEWEKMLSSIFITSPNYGTRASTLLMVDSTGTVQWHERTFSDTGMPDAEQHHTFTLATSGR</sequence>
<evidence type="ECO:0000313" key="2">
    <source>
        <dbReference type="Proteomes" id="UP001209257"/>
    </source>
</evidence>
<organism evidence="1 2">
    <name type="scientific">Alteromonas salexigens</name>
    <dbReference type="NCBI Taxonomy" id="2982530"/>
    <lineage>
        <taxon>Bacteria</taxon>
        <taxon>Pseudomonadati</taxon>
        <taxon>Pseudomonadota</taxon>
        <taxon>Gammaproteobacteria</taxon>
        <taxon>Alteromonadales</taxon>
        <taxon>Alteromonadaceae</taxon>
        <taxon>Alteromonas/Salinimonas group</taxon>
        <taxon>Alteromonas</taxon>
    </lineage>
</organism>
<gene>
    <name evidence="1" type="ORF">OCL06_05355</name>
</gene>
<dbReference type="PANTHER" id="PTHR17985:SF8">
    <property type="entry name" value="TRANSPORT AND GOLGI ORGANIZATION PROTEIN 2 HOMOLOG"/>
    <property type="match status" value="1"/>
</dbReference>
<keyword evidence="2" id="KW-1185">Reference proteome</keyword>
<comment type="caution">
    <text evidence="1">The sequence shown here is derived from an EMBL/GenBank/DDBJ whole genome shotgun (WGS) entry which is preliminary data.</text>
</comment>
<dbReference type="EMBL" id="JAOTJC010000006">
    <property type="protein sequence ID" value="MCU7554021.1"/>
    <property type="molecule type" value="Genomic_DNA"/>
</dbReference>
<dbReference type="Pfam" id="PF05742">
    <property type="entry name" value="TANGO2"/>
    <property type="match status" value="1"/>
</dbReference>
<accession>A0ABT2VP52</accession>
<reference evidence="2" key="1">
    <citation type="submission" date="2023-07" db="EMBL/GenBank/DDBJ databases">
        <title>Study on multiphase classification of strain Alteromonas salexigens isolated from the Yellow Sea.</title>
        <authorList>
            <person name="Sun L."/>
        </authorList>
    </citation>
    <scope>NUCLEOTIDE SEQUENCE [LARGE SCALE GENOMIC DNA]</scope>
    <source>
        <strain evidence="2">ASW11-19</strain>
    </source>
</reference>
<dbReference type="PANTHER" id="PTHR17985">
    <property type="entry name" value="SER/THR-RICH PROTEIN T10 IN DGCR REGION"/>
    <property type="match status" value="1"/>
</dbReference>
<proteinExistence type="predicted"/>
<evidence type="ECO:0000313" key="1">
    <source>
        <dbReference type="EMBL" id="MCU7554021.1"/>
    </source>
</evidence>
<name>A0ABT2VP52_9ALTE</name>